<dbReference type="PANTHER" id="PTHR43194">
    <property type="entry name" value="HYDROLASE ALPHA/BETA FOLD FAMILY"/>
    <property type="match status" value="1"/>
</dbReference>
<dbReference type="Gene3D" id="3.40.50.1820">
    <property type="entry name" value="alpha/beta hydrolase"/>
    <property type="match status" value="1"/>
</dbReference>
<reference evidence="2 3" key="1">
    <citation type="journal article" date="2014" name="Genome Announc.">
        <title>Draft Genome Sequence of the Antitrypanosomally Active Sponge-Associated Bacterium Actinokineospora sp. Strain EG49.</title>
        <authorList>
            <person name="Harjes J."/>
            <person name="Ryu T."/>
            <person name="Abdelmohsen U.R."/>
            <person name="Moitinho-Silva L."/>
            <person name="Horn H."/>
            <person name="Ravasi T."/>
            <person name="Hentschel U."/>
        </authorList>
    </citation>
    <scope>NUCLEOTIDE SEQUENCE [LARGE SCALE GENOMIC DNA]</scope>
    <source>
        <strain evidence="2 3">EG49</strain>
    </source>
</reference>
<dbReference type="STRING" id="909613.UO65_2508"/>
<keyword evidence="3" id="KW-1185">Reference proteome</keyword>
<feature type="domain" description="AB hydrolase-1" evidence="1">
    <location>
        <begin position="21"/>
        <end position="244"/>
    </location>
</feature>
<evidence type="ECO:0000259" key="1">
    <source>
        <dbReference type="Pfam" id="PF12697"/>
    </source>
</evidence>
<dbReference type="eggNOG" id="COG2267">
    <property type="taxonomic scope" value="Bacteria"/>
</dbReference>
<accession>W7IZQ2</accession>
<proteinExistence type="predicted"/>
<name>W7IZQ2_9PSEU</name>
<sequence>MASGTLGAVEIVEFGGTGRPIVVLHALMGRASTWWPCAAWLSRYGRVLGFDARSHGRNPHRGVWTTEDFVGDLVDVLAGLGEPAVLIGHSMGGLHALGAAASAPSLVRGVVTEDVGVDLVGRTADDWRALFAEWPVPFPSLAHVREFFGPAADYFAECVEERDGGYRLIADLEDLFGIAEEWGRRDFWAYVDAVSCPVLAVEAEHSVMPAGQQEQIPLRAPGGGRHVVAPGSGHLVHGSAPEFYRGAVEAFLSELLGR</sequence>
<dbReference type="InterPro" id="IPR000073">
    <property type="entry name" value="AB_hydrolase_1"/>
</dbReference>
<keyword evidence="2" id="KW-0378">Hydrolase</keyword>
<dbReference type="Proteomes" id="UP000019277">
    <property type="component" value="Unassembled WGS sequence"/>
</dbReference>
<dbReference type="InterPro" id="IPR029058">
    <property type="entry name" value="AB_hydrolase_fold"/>
</dbReference>
<dbReference type="InterPro" id="IPR050228">
    <property type="entry name" value="Carboxylesterase_BioH"/>
</dbReference>
<dbReference type="PANTHER" id="PTHR43194:SF2">
    <property type="entry name" value="PEROXISOMAL MEMBRANE PROTEIN LPX1"/>
    <property type="match status" value="1"/>
</dbReference>
<dbReference type="EMBL" id="AYXG01000087">
    <property type="protein sequence ID" value="EWC62142.1"/>
    <property type="molecule type" value="Genomic_DNA"/>
</dbReference>
<evidence type="ECO:0000313" key="3">
    <source>
        <dbReference type="Proteomes" id="UP000019277"/>
    </source>
</evidence>
<organism evidence="2 3">
    <name type="scientific">Actinokineospora spheciospongiae</name>
    <dbReference type="NCBI Taxonomy" id="909613"/>
    <lineage>
        <taxon>Bacteria</taxon>
        <taxon>Bacillati</taxon>
        <taxon>Actinomycetota</taxon>
        <taxon>Actinomycetes</taxon>
        <taxon>Pseudonocardiales</taxon>
        <taxon>Pseudonocardiaceae</taxon>
        <taxon>Actinokineospora</taxon>
    </lineage>
</organism>
<dbReference type="Pfam" id="PF12697">
    <property type="entry name" value="Abhydrolase_6"/>
    <property type="match status" value="1"/>
</dbReference>
<gene>
    <name evidence="2" type="ORF">UO65_2508</name>
</gene>
<evidence type="ECO:0000313" key="2">
    <source>
        <dbReference type="EMBL" id="EWC62142.1"/>
    </source>
</evidence>
<dbReference type="GO" id="GO:0016787">
    <property type="term" value="F:hydrolase activity"/>
    <property type="evidence" value="ECO:0007669"/>
    <property type="project" value="UniProtKB-KW"/>
</dbReference>
<protein>
    <submittedName>
        <fullName evidence="2">Hydrolase, alpha/beta fold family</fullName>
    </submittedName>
</protein>
<comment type="caution">
    <text evidence="2">The sequence shown here is derived from an EMBL/GenBank/DDBJ whole genome shotgun (WGS) entry which is preliminary data.</text>
</comment>
<dbReference type="AlphaFoldDB" id="W7IZQ2"/>
<dbReference type="SUPFAM" id="SSF53474">
    <property type="entry name" value="alpha/beta-Hydrolases"/>
    <property type="match status" value="1"/>
</dbReference>